<dbReference type="Gene3D" id="3.10.290.30">
    <property type="entry name" value="MM3350-like"/>
    <property type="match status" value="1"/>
</dbReference>
<keyword evidence="3" id="KW-1185">Reference proteome</keyword>
<dbReference type="Pfam" id="PF07929">
    <property type="entry name" value="PRiA4_ORF3"/>
    <property type="match status" value="1"/>
</dbReference>
<comment type="caution">
    <text evidence="2">The sequence shown here is derived from an EMBL/GenBank/DDBJ whole genome shotgun (WGS) entry which is preliminary data.</text>
</comment>
<dbReference type="InterPro" id="IPR024047">
    <property type="entry name" value="MM3350-like_sf"/>
</dbReference>
<proteinExistence type="predicted"/>
<feature type="domain" description="Plasmid pRiA4b Orf3-like" evidence="1">
    <location>
        <begin position="422"/>
        <end position="597"/>
    </location>
</feature>
<dbReference type="PANTHER" id="PTHR41878">
    <property type="entry name" value="LEXA REPRESSOR-RELATED"/>
    <property type="match status" value="1"/>
</dbReference>
<dbReference type="RefSeq" id="WP_209679960.1">
    <property type="nucleotide sequence ID" value="NZ_JAGIOI010000001.1"/>
</dbReference>
<protein>
    <recommendedName>
        <fullName evidence="1">Plasmid pRiA4b Orf3-like domain-containing protein</fullName>
    </recommendedName>
</protein>
<dbReference type="InterPro" id="IPR012912">
    <property type="entry name" value="Plasmid_pRiA4b_Orf3-like"/>
</dbReference>
<dbReference type="Proteomes" id="UP000711614">
    <property type="component" value="Unassembled WGS sequence"/>
</dbReference>
<dbReference type="EMBL" id="JAGIOI010000001">
    <property type="protein sequence ID" value="MBP2413049.1"/>
    <property type="molecule type" value="Genomic_DNA"/>
</dbReference>
<evidence type="ECO:0000313" key="2">
    <source>
        <dbReference type="EMBL" id="MBP2413049.1"/>
    </source>
</evidence>
<dbReference type="SUPFAM" id="SSF159941">
    <property type="entry name" value="MM3350-like"/>
    <property type="match status" value="1"/>
</dbReference>
<dbReference type="PANTHER" id="PTHR41878:SF1">
    <property type="entry name" value="TNPR PROTEIN"/>
    <property type="match status" value="1"/>
</dbReference>
<organism evidence="2 3">
    <name type="scientific">Arthrobacter stackebrandtii</name>
    <dbReference type="NCBI Taxonomy" id="272161"/>
    <lineage>
        <taxon>Bacteria</taxon>
        <taxon>Bacillati</taxon>
        <taxon>Actinomycetota</taxon>
        <taxon>Actinomycetes</taxon>
        <taxon>Micrococcales</taxon>
        <taxon>Micrococcaceae</taxon>
        <taxon>Arthrobacter</taxon>
    </lineage>
</organism>
<sequence length="607" mass="64927">MAKDSKARTSTTSVSGRRAALAVDAVAPAFAAWCNNMPGLPEGAVQDLLDAVRLLASAYFKLVPASDITSFEPLAFGQAMSAVVHAEAEEDTEFIFVAVRTYLLFLEETKAWTGGPEDLAQVFTLFYDDGEPLFPDIDQPELSEEEELAGLEATSLAQRMEALLRWIGPGAAVTSTGALKLKDIEAAAAAVGVAAKGAKAGAKREQLPGFNLKNMPEDHVPTVKSMYEVPLLAKMWAALEGAGLIGVGATKVWLNPKARILLEPGNPERRMALGIFITAFLTVAVTGEQDWAPWVGQAAAAQIALLYAACQGAGIPAIALTDPESLDAVGLDEYGARLLRERMDELAELGLVSMGETITVPPAVVPSVVALAQSGYADEEDESYGPGFGAAADPFAGPDPFVPAAASRKQSRSVKKDPNAPIYQLKVTLKHLSPPIWRRLLVRSDVTLGDMHRILQASFEWDGSHLHAFQVGGRGEDVYGLSGADALGNEDLDENAYTLGAVLSAEGDSMEYTYDFGDDWEHLVKLERVLPADPKAPVARCTGGRGRGPAEDSGGAWGWANVVEAVNDPKHPEHQEYRDWLGLRRGETFDAKAFDKEAVTTALARLF</sequence>
<evidence type="ECO:0000313" key="3">
    <source>
        <dbReference type="Proteomes" id="UP000711614"/>
    </source>
</evidence>
<accession>A0ABS4YW86</accession>
<evidence type="ECO:0000259" key="1">
    <source>
        <dbReference type="Pfam" id="PF07929"/>
    </source>
</evidence>
<gene>
    <name evidence="2" type="ORF">JOF48_001848</name>
</gene>
<name>A0ABS4YW86_9MICC</name>
<reference evidence="2 3" key="1">
    <citation type="submission" date="2021-03" db="EMBL/GenBank/DDBJ databases">
        <title>Sequencing the genomes of 1000 actinobacteria strains.</title>
        <authorList>
            <person name="Klenk H.-P."/>
        </authorList>
    </citation>
    <scope>NUCLEOTIDE SEQUENCE [LARGE SCALE GENOMIC DNA]</scope>
    <source>
        <strain evidence="2 3">DSM 16005</strain>
    </source>
</reference>